<gene>
    <name evidence="1" type="ORF">EJ03DRAFT_331483</name>
</gene>
<evidence type="ECO:0000313" key="2">
    <source>
        <dbReference type="Proteomes" id="UP000799436"/>
    </source>
</evidence>
<protein>
    <submittedName>
        <fullName evidence="1">Uncharacterized protein</fullName>
    </submittedName>
</protein>
<sequence length="91" mass="9910">MAVGFATLLSHGIAHADEMSTGCSGGFNNILNDYGCTVNDHRICAAHLRTFKFCQEPFHDASCHEGLGWRNTNAQTNQSFVSSSVLLHRLA</sequence>
<name>A0A6G1KVY7_9PEZI</name>
<reference evidence="1" key="1">
    <citation type="journal article" date="2020" name="Stud. Mycol.">
        <title>101 Dothideomycetes genomes: a test case for predicting lifestyles and emergence of pathogens.</title>
        <authorList>
            <person name="Haridas S."/>
            <person name="Albert R."/>
            <person name="Binder M."/>
            <person name="Bloem J."/>
            <person name="Labutti K."/>
            <person name="Salamov A."/>
            <person name="Andreopoulos B."/>
            <person name="Baker S."/>
            <person name="Barry K."/>
            <person name="Bills G."/>
            <person name="Bluhm B."/>
            <person name="Cannon C."/>
            <person name="Castanera R."/>
            <person name="Culley D."/>
            <person name="Daum C."/>
            <person name="Ezra D."/>
            <person name="Gonzalez J."/>
            <person name="Henrissat B."/>
            <person name="Kuo A."/>
            <person name="Liang C."/>
            <person name="Lipzen A."/>
            <person name="Lutzoni F."/>
            <person name="Magnuson J."/>
            <person name="Mondo S."/>
            <person name="Nolan M."/>
            <person name="Ohm R."/>
            <person name="Pangilinan J."/>
            <person name="Park H.-J."/>
            <person name="Ramirez L."/>
            <person name="Alfaro M."/>
            <person name="Sun H."/>
            <person name="Tritt A."/>
            <person name="Yoshinaga Y."/>
            <person name="Zwiers L.-H."/>
            <person name="Turgeon B."/>
            <person name="Goodwin S."/>
            <person name="Spatafora J."/>
            <person name="Crous P."/>
            <person name="Grigoriev I."/>
        </authorList>
    </citation>
    <scope>NUCLEOTIDE SEQUENCE</scope>
    <source>
        <strain evidence="1">CBS 116005</strain>
    </source>
</reference>
<evidence type="ECO:0000313" key="1">
    <source>
        <dbReference type="EMBL" id="KAF2764843.1"/>
    </source>
</evidence>
<dbReference type="Proteomes" id="UP000799436">
    <property type="component" value="Unassembled WGS sequence"/>
</dbReference>
<organism evidence="1 2">
    <name type="scientific">Teratosphaeria nubilosa</name>
    <dbReference type="NCBI Taxonomy" id="161662"/>
    <lineage>
        <taxon>Eukaryota</taxon>
        <taxon>Fungi</taxon>
        <taxon>Dikarya</taxon>
        <taxon>Ascomycota</taxon>
        <taxon>Pezizomycotina</taxon>
        <taxon>Dothideomycetes</taxon>
        <taxon>Dothideomycetidae</taxon>
        <taxon>Mycosphaerellales</taxon>
        <taxon>Teratosphaeriaceae</taxon>
        <taxon>Teratosphaeria</taxon>
    </lineage>
</organism>
<accession>A0A6G1KVY7</accession>
<dbReference type="EMBL" id="ML995908">
    <property type="protein sequence ID" value="KAF2764843.1"/>
    <property type="molecule type" value="Genomic_DNA"/>
</dbReference>
<dbReference type="AlphaFoldDB" id="A0A6G1KVY7"/>
<proteinExistence type="predicted"/>
<keyword evidence="2" id="KW-1185">Reference proteome</keyword>